<sequence>MSTVLDTSAVLAWLRGEDGAATVDPLLATAIMATPNWSELAQKLLQHGVDARRTLARLHVLGIAVEPFTDADALTAAELWPHTRSAGLSLGDRACLAVARRLELPATTADRAWKGIELELDVHLIR</sequence>
<evidence type="ECO:0000259" key="5">
    <source>
        <dbReference type="Pfam" id="PF01850"/>
    </source>
</evidence>
<evidence type="ECO:0000313" key="7">
    <source>
        <dbReference type="Proteomes" id="UP000569329"/>
    </source>
</evidence>
<reference evidence="6 7" key="1">
    <citation type="submission" date="2020-07" db="EMBL/GenBank/DDBJ databases">
        <title>Sequencing the genomes of 1000 actinobacteria strains.</title>
        <authorList>
            <person name="Klenk H.-P."/>
        </authorList>
    </citation>
    <scope>NUCLEOTIDE SEQUENCE [LARGE SCALE GENOMIC DNA]</scope>
    <source>
        <strain evidence="6 7">DSM 45975</strain>
    </source>
</reference>
<gene>
    <name evidence="6" type="ORF">FHX42_003639</name>
</gene>
<evidence type="ECO:0000256" key="1">
    <source>
        <dbReference type="ARBA" id="ARBA00022722"/>
    </source>
</evidence>
<keyword evidence="3" id="KW-0378">Hydrolase</keyword>
<keyword evidence="4" id="KW-0460">Magnesium</keyword>
<organism evidence="6 7">
    <name type="scientific">Halosaccharopolyspora lacisalsi</name>
    <dbReference type="NCBI Taxonomy" id="1000566"/>
    <lineage>
        <taxon>Bacteria</taxon>
        <taxon>Bacillati</taxon>
        <taxon>Actinomycetota</taxon>
        <taxon>Actinomycetes</taxon>
        <taxon>Pseudonocardiales</taxon>
        <taxon>Pseudonocardiaceae</taxon>
        <taxon>Halosaccharopolyspora</taxon>
    </lineage>
</organism>
<keyword evidence="7" id="KW-1185">Reference proteome</keyword>
<dbReference type="GO" id="GO:0016787">
    <property type="term" value="F:hydrolase activity"/>
    <property type="evidence" value="ECO:0007669"/>
    <property type="project" value="UniProtKB-KW"/>
</dbReference>
<name>A0A839DZ34_9PSEU</name>
<accession>A0A839DZ34</accession>
<comment type="caution">
    <text evidence="6">The sequence shown here is derived from an EMBL/GenBank/DDBJ whole genome shotgun (WGS) entry which is preliminary data.</text>
</comment>
<evidence type="ECO:0000313" key="6">
    <source>
        <dbReference type="EMBL" id="MBA8826263.1"/>
    </source>
</evidence>
<dbReference type="InterPro" id="IPR002716">
    <property type="entry name" value="PIN_dom"/>
</dbReference>
<evidence type="ECO:0000256" key="4">
    <source>
        <dbReference type="ARBA" id="ARBA00022842"/>
    </source>
</evidence>
<dbReference type="Proteomes" id="UP000569329">
    <property type="component" value="Unassembled WGS sequence"/>
</dbReference>
<dbReference type="CDD" id="cd18682">
    <property type="entry name" value="PIN_VapC-like"/>
    <property type="match status" value="1"/>
</dbReference>
<evidence type="ECO:0000256" key="3">
    <source>
        <dbReference type="ARBA" id="ARBA00022801"/>
    </source>
</evidence>
<dbReference type="Gene3D" id="3.40.50.1010">
    <property type="entry name" value="5'-nuclease"/>
    <property type="match status" value="1"/>
</dbReference>
<evidence type="ECO:0000256" key="2">
    <source>
        <dbReference type="ARBA" id="ARBA00022723"/>
    </source>
</evidence>
<dbReference type="GO" id="GO:0046872">
    <property type="term" value="F:metal ion binding"/>
    <property type="evidence" value="ECO:0007669"/>
    <property type="project" value="UniProtKB-KW"/>
</dbReference>
<dbReference type="InterPro" id="IPR029060">
    <property type="entry name" value="PIN-like_dom_sf"/>
</dbReference>
<dbReference type="RefSeq" id="WP_182545506.1">
    <property type="nucleotide sequence ID" value="NZ_JACGWZ010000005.1"/>
</dbReference>
<keyword evidence="2" id="KW-0479">Metal-binding</keyword>
<dbReference type="SUPFAM" id="SSF88723">
    <property type="entry name" value="PIN domain-like"/>
    <property type="match status" value="1"/>
</dbReference>
<dbReference type="Pfam" id="PF01850">
    <property type="entry name" value="PIN"/>
    <property type="match status" value="1"/>
</dbReference>
<keyword evidence="1" id="KW-0540">Nuclease</keyword>
<dbReference type="AlphaFoldDB" id="A0A839DZ34"/>
<protein>
    <submittedName>
        <fullName evidence="6">PIN domain nuclease of toxin-antitoxin system</fullName>
    </submittedName>
</protein>
<dbReference type="GO" id="GO:0004518">
    <property type="term" value="F:nuclease activity"/>
    <property type="evidence" value="ECO:0007669"/>
    <property type="project" value="UniProtKB-KW"/>
</dbReference>
<dbReference type="EMBL" id="JACGWZ010000005">
    <property type="protein sequence ID" value="MBA8826263.1"/>
    <property type="molecule type" value="Genomic_DNA"/>
</dbReference>
<feature type="domain" description="PIN" evidence="5">
    <location>
        <begin position="4"/>
        <end position="114"/>
    </location>
</feature>
<proteinExistence type="predicted"/>